<comment type="subcellular location">
    <subcellularLocation>
        <location evidence="1">Membrane</location>
    </subcellularLocation>
</comment>
<keyword evidence="5" id="KW-0472">Membrane</keyword>
<evidence type="ECO:0000256" key="2">
    <source>
        <dbReference type="ARBA" id="ARBA00022448"/>
    </source>
</evidence>
<dbReference type="Proteomes" id="UP000429958">
    <property type="component" value="Unassembled WGS sequence"/>
</dbReference>
<evidence type="ECO:0000256" key="5">
    <source>
        <dbReference type="ARBA" id="ARBA00023136"/>
    </source>
</evidence>
<gene>
    <name evidence="7" type="ORF">FYJ39_02145</name>
</gene>
<keyword evidence="3" id="KW-0375">Hydrogen ion transport</keyword>
<dbReference type="InterPro" id="IPR026015">
    <property type="entry name" value="ATP_synth_OSCP/delta_N_sf"/>
</dbReference>
<dbReference type="AlphaFoldDB" id="A0A7X2NII2"/>
<evidence type="ECO:0000313" key="7">
    <source>
        <dbReference type="EMBL" id="MSS35415.1"/>
    </source>
</evidence>
<dbReference type="PRINTS" id="PR00125">
    <property type="entry name" value="ATPASEDELTA"/>
</dbReference>
<dbReference type="EMBL" id="VUMD01000001">
    <property type="protein sequence ID" value="MSS35415.1"/>
    <property type="molecule type" value="Genomic_DNA"/>
</dbReference>
<dbReference type="Pfam" id="PF00213">
    <property type="entry name" value="OSCP"/>
    <property type="match status" value="1"/>
</dbReference>
<evidence type="ECO:0000256" key="1">
    <source>
        <dbReference type="ARBA" id="ARBA00004370"/>
    </source>
</evidence>
<dbReference type="RefSeq" id="WP_154470808.1">
    <property type="nucleotide sequence ID" value="NZ_DBEWUL010000149.1"/>
</dbReference>
<protein>
    <submittedName>
        <fullName evidence="7">F0F1 ATP synthase subunit delta</fullName>
    </submittedName>
</protein>
<accession>A0A7X2NII2</accession>
<keyword evidence="2" id="KW-0813">Transport</keyword>
<dbReference type="PANTHER" id="PTHR11910">
    <property type="entry name" value="ATP SYNTHASE DELTA CHAIN"/>
    <property type="match status" value="1"/>
</dbReference>
<dbReference type="InterPro" id="IPR000711">
    <property type="entry name" value="ATPase_OSCP/dsu"/>
</dbReference>
<keyword evidence="8" id="KW-1185">Reference proteome</keyword>
<sequence length="171" mass="18778">MTEKAGIYGTVLYELEIPLPMGQEAARLIGSNSDLKEALTSPVVPIKNKYIIIEKVFREPAFSSLMVRFLKKACDAGCIGQMEDIVESARACALKAEGTMEAELHYVTMPDEAQIAGMKNFLCRHHGKRDVLLVLVEEPALIGGFILKTGDIEYDYSLRGQISRLSQAVAG</sequence>
<proteinExistence type="predicted"/>
<dbReference type="SUPFAM" id="SSF47928">
    <property type="entry name" value="N-terminal domain of the delta subunit of the F1F0-ATP synthase"/>
    <property type="match status" value="1"/>
</dbReference>
<keyword evidence="4" id="KW-0406">Ion transport</keyword>
<evidence type="ECO:0000313" key="8">
    <source>
        <dbReference type="Proteomes" id="UP000429958"/>
    </source>
</evidence>
<evidence type="ECO:0000256" key="4">
    <source>
        <dbReference type="ARBA" id="ARBA00023065"/>
    </source>
</evidence>
<evidence type="ECO:0000256" key="3">
    <source>
        <dbReference type="ARBA" id="ARBA00022781"/>
    </source>
</evidence>
<evidence type="ECO:0000256" key="6">
    <source>
        <dbReference type="ARBA" id="ARBA00023310"/>
    </source>
</evidence>
<comment type="caution">
    <text evidence="7">The sequence shown here is derived from an EMBL/GenBank/DDBJ whole genome shotgun (WGS) entry which is preliminary data.</text>
</comment>
<dbReference type="GO" id="GO:0046933">
    <property type="term" value="F:proton-transporting ATP synthase activity, rotational mechanism"/>
    <property type="evidence" value="ECO:0007669"/>
    <property type="project" value="InterPro"/>
</dbReference>
<organism evidence="7 8">
    <name type="scientific">Clostridium porci</name>
    <dbReference type="NCBI Taxonomy" id="2605778"/>
    <lineage>
        <taxon>Bacteria</taxon>
        <taxon>Bacillati</taxon>
        <taxon>Bacillota</taxon>
        <taxon>Clostridia</taxon>
        <taxon>Eubacteriales</taxon>
        <taxon>Clostridiaceae</taxon>
        <taxon>Clostridium</taxon>
    </lineage>
</organism>
<keyword evidence="6" id="KW-0066">ATP synthesis</keyword>
<dbReference type="GO" id="GO:0016020">
    <property type="term" value="C:membrane"/>
    <property type="evidence" value="ECO:0007669"/>
    <property type="project" value="UniProtKB-SubCell"/>
</dbReference>
<name>A0A7X2NII2_9CLOT</name>
<reference evidence="7 8" key="1">
    <citation type="submission" date="2019-08" db="EMBL/GenBank/DDBJ databases">
        <title>In-depth cultivation of the pig gut microbiome towards novel bacterial diversity and tailored functional studies.</title>
        <authorList>
            <person name="Wylensek D."/>
            <person name="Hitch T.C.A."/>
            <person name="Clavel T."/>
        </authorList>
    </citation>
    <scope>NUCLEOTIDE SEQUENCE [LARGE SCALE GENOMIC DNA]</scope>
    <source>
        <strain evidence="7 8">WCA-389-WT-23D1</strain>
    </source>
</reference>